<gene>
    <name evidence="2" type="ORF">JOF56_002620</name>
</gene>
<feature type="compositionally biased region" description="Pro residues" evidence="1">
    <location>
        <begin position="34"/>
        <end position="47"/>
    </location>
</feature>
<dbReference type="EMBL" id="JAGINW010000001">
    <property type="protein sequence ID" value="MBP2322235.1"/>
    <property type="molecule type" value="Genomic_DNA"/>
</dbReference>
<proteinExistence type="predicted"/>
<comment type="caution">
    <text evidence="2">The sequence shown here is derived from an EMBL/GenBank/DDBJ whole genome shotgun (WGS) entry which is preliminary data.</text>
</comment>
<feature type="compositionally biased region" description="Basic residues" evidence="1">
    <location>
        <begin position="52"/>
        <end position="61"/>
    </location>
</feature>
<accession>A0ABS4TDU1</accession>
<evidence type="ECO:0000256" key="1">
    <source>
        <dbReference type="SAM" id="MobiDB-lite"/>
    </source>
</evidence>
<protein>
    <submittedName>
        <fullName evidence="2">Uncharacterized protein</fullName>
    </submittedName>
</protein>
<feature type="compositionally biased region" description="Pro residues" evidence="1">
    <location>
        <begin position="1"/>
        <end position="10"/>
    </location>
</feature>
<reference evidence="2 3" key="1">
    <citation type="submission" date="2021-03" db="EMBL/GenBank/DDBJ databases">
        <title>Sequencing the genomes of 1000 actinobacteria strains.</title>
        <authorList>
            <person name="Klenk H.-P."/>
        </authorList>
    </citation>
    <scope>NUCLEOTIDE SEQUENCE [LARGE SCALE GENOMIC DNA]</scope>
    <source>
        <strain evidence="2 3">DSM 46670</strain>
    </source>
</reference>
<feature type="region of interest" description="Disordered" evidence="1">
    <location>
        <begin position="1"/>
        <end position="179"/>
    </location>
</feature>
<sequence>MRQPRPPPMPRMLGIGSGHSQIPINQLLPDPKLLNPPEPLAPQPRPSPLRHNNPRVRHQPQRRQMQMIPMQMRHQNKINPRPVPRPKRRHNPHQRPNPPRQNRISKHNPATNLNPHSRMAQEAHAPEYPINHPHLHPDATNPTNQARHDKHTVPQASTFAQDRSPVTEKASAPGTQSPT</sequence>
<organism evidence="2 3">
    <name type="scientific">Kibdelosporangium banguiense</name>
    <dbReference type="NCBI Taxonomy" id="1365924"/>
    <lineage>
        <taxon>Bacteria</taxon>
        <taxon>Bacillati</taxon>
        <taxon>Actinomycetota</taxon>
        <taxon>Actinomycetes</taxon>
        <taxon>Pseudonocardiales</taxon>
        <taxon>Pseudonocardiaceae</taxon>
        <taxon>Kibdelosporangium</taxon>
    </lineage>
</organism>
<evidence type="ECO:0000313" key="3">
    <source>
        <dbReference type="Proteomes" id="UP001519332"/>
    </source>
</evidence>
<feature type="compositionally biased region" description="Basic residues" evidence="1">
    <location>
        <begin position="84"/>
        <end position="93"/>
    </location>
</feature>
<dbReference type="Proteomes" id="UP001519332">
    <property type="component" value="Unassembled WGS sequence"/>
</dbReference>
<evidence type="ECO:0000313" key="2">
    <source>
        <dbReference type="EMBL" id="MBP2322235.1"/>
    </source>
</evidence>
<feature type="compositionally biased region" description="Low complexity" evidence="1">
    <location>
        <begin position="62"/>
        <end position="73"/>
    </location>
</feature>
<keyword evidence="3" id="KW-1185">Reference proteome</keyword>
<name>A0ABS4TDU1_9PSEU</name>